<dbReference type="GO" id="GO:0047480">
    <property type="term" value="F:UDP-N-acetylmuramoyl-tripeptide-D-alanyl-D-alanine ligase activity"/>
    <property type="evidence" value="ECO:0007669"/>
    <property type="project" value="UniProtKB-UniRule"/>
</dbReference>
<dbReference type="AlphaFoldDB" id="A0A1Q4HUK7"/>
<evidence type="ECO:0000256" key="6">
    <source>
        <dbReference type="ARBA" id="ARBA00022960"/>
    </source>
</evidence>
<evidence type="ECO:0000259" key="14">
    <source>
        <dbReference type="Pfam" id="PF02875"/>
    </source>
</evidence>
<keyword evidence="3 10" id="KW-0132">Cell division</keyword>
<feature type="binding site" evidence="10">
    <location>
        <begin position="139"/>
        <end position="145"/>
    </location>
    <ligand>
        <name>ATP</name>
        <dbReference type="ChEBI" id="CHEBI:30616"/>
    </ligand>
</feature>
<dbReference type="SUPFAM" id="SSF53623">
    <property type="entry name" value="MurD-like peptide ligases, catalytic domain"/>
    <property type="match status" value="1"/>
</dbReference>
<evidence type="ECO:0000256" key="7">
    <source>
        <dbReference type="ARBA" id="ARBA00022984"/>
    </source>
</evidence>
<dbReference type="PANTHER" id="PTHR43024:SF1">
    <property type="entry name" value="UDP-N-ACETYLMURAMOYL-TRIPEPTIDE--D-ALANYL-D-ALANINE LIGASE"/>
    <property type="match status" value="1"/>
</dbReference>
<protein>
    <recommendedName>
        <fullName evidence="10 11">UDP-N-acetylmuramoyl-tripeptide--D-alanyl-D-alanine ligase</fullName>
        <ecNumber evidence="10 11">6.3.2.10</ecNumber>
    </recommendedName>
    <alternativeName>
        <fullName evidence="10">D-alanyl-D-alanine-adding enzyme</fullName>
    </alternativeName>
</protein>
<keyword evidence="7 10" id="KW-0573">Peptidoglycan synthesis</keyword>
<accession>A0A1Q4HUK7</accession>
<evidence type="ECO:0000259" key="15">
    <source>
        <dbReference type="Pfam" id="PF08245"/>
    </source>
</evidence>
<feature type="domain" description="Mur ligase N-terminal catalytic" evidence="13">
    <location>
        <begin position="34"/>
        <end position="78"/>
    </location>
</feature>
<dbReference type="OrthoDB" id="9800958at2"/>
<dbReference type="PANTHER" id="PTHR43024">
    <property type="entry name" value="UDP-N-ACETYLMURAMOYL-TRIPEPTIDE--D-ALANYL-D-ALANINE LIGASE"/>
    <property type="match status" value="1"/>
</dbReference>
<dbReference type="UniPathway" id="UPA00219"/>
<evidence type="ECO:0000256" key="3">
    <source>
        <dbReference type="ARBA" id="ARBA00022618"/>
    </source>
</evidence>
<dbReference type="InterPro" id="IPR004101">
    <property type="entry name" value="Mur_ligase_C"/>
</dbReference>
<dbReference type="GO" id="GO:0071555">
    <property type="term" value="P:cell wall organization"/>
    <property type="evidence" value="ECO:0007669"/>
    <property type="project" value="UniProtKB-KW"/>
</dbReference>
<dbReference type="Gene3D" id="3.40.1190.10">
    <property type="entry name" value="Mur-like, catalytic domain"/>
    <property type="match status" value="1"/>
</dbReference>
<dbReference type="GO" id="GO:0008766">
    <property type="term" value="F:UDP-N-acetylmuramoylalanyl-D-glutamyl-2,6-diaminopimelate-D-alanyl-D-alanine ligase activity"/>
    <property type="evidence" value="ECO:0007669"/>
    <property type="project" value="RHEA"/>
</dbReference>
<sequence length="543" mass="54654">MIDLTVAQIAELVGGTLADISPQAAAELRVTGTVEFDSRAVGPGGLFLALPGAHADGHDYAKSAAAAGAVAVLAARPVGVPAIVVPPRPRAHGGGGLAGVLEHDTDGSGAAVLAALAKLAKAVAAELVAGGLTIIGITGSSGKTSTKDLVKAVLEPLGEVIAPPGSFNNELGHPWTVLRATRDTDYLVLEMSARHPGNIAALAEIAPPAIGVVLNVGTAHLGEFGSREAIARTKSELPQAVPSSGVVILNADDPVVAAMAGVTGARVVRVGRSSRTDSGPSDVWADGVSLDELARPRFTLHAMDSAVEVELGVFGDHQVTNALCAAAVALQCGATVDGVAAALAQAGPVSRHRMHVTTRADGVTVIDDAYNANPDSMRAGLQALAWIAQGTGEKRRSWAVLGEMAELGDDAVAEHDRIGRLAVRLDVSRLVVVGSGRSMSAMHHGAVMEGSWGASGDRGAVNVADADAALALLRAELRPGDVVLVKASNAAGLGALAEALARDDREGGAAGRSGSSPSTRDDREGGAAGRSGSSPLNDRGARS</sequence>
<dbReference type="InterPro" id="IPR036565">
    <property type="entry name" value="Mur-like_cat_sf"/>
</dbReference>
<evidence type="ECO:0000259" key="13">
    <source>
        <dbReference type="Pfam" id="PF01225"/>
    </source>
</evidence>
<dbReference type="GO" id="GO:0009252">
    <property type="term" value="P:peptidoglycan biosynthetic process"/>
    <property type="evidence" value="ECO:0007669"/>
    <property type="project" value="UniProtKB-UniRule"/>
</dbReference>
<keyword evidence="17" id="KW-1185">Reference proteome</keyword>
<reference evidence="16 17" key="1">
    <citation type="submission" date="2016-11" db="EMBL/GenBank/DDBJ databases">
        <title>Genome sequences of unsequenced Mycobacteria.</title>
        <authorList>
            <person name="Greninger A.L."/>
            <person name="Fang F."/>
            <person name="Jerome K.R."/>
        </authorList>
    </citation>
    <scope>NUCLEOTIDE SEQUENCE [LARGE SCALE GENOMIC DNA]</scope>
    <source>
        <strain evidence="16 17">M11</strain>
    </source>
</reference>
<organism evidence="16 17">
    <name type="scientific">Mycobacterium paraffinicum</name>
    <dbReference type="NCBI Taxonomy" id="53378"/>
    <lineage>
        <taxon>Bacteria</taxon>
        <taxon>Bacillati</taxon>
        <taxon>Actinomycetota</taxon>
        <taxon>Actinomycetes</taxon>
        <taxon>Mycobacteriales</taxon>
        <taxon>Mycobacteriaceae</taxon>
        <taxon>Mycobacterium</taxon>
    </lineage>
</organism>
<evidence type="ECO:0000256" key="11">
    <source>
        <dbReference type="RuleBase" id="RU004136"/>
    </source>
</evidence>
<evidence type="ECO:0000256" key="8">
    <source>
        <dbReference type="ARBA" id="ARBA00023306"/>
    </source>
</evidence>
<dbReference type="InterPro" id="IPR051046">
    <property type="entry name" value="MurCDEF_CellWall_CoF430Synth"/>
</dbReference>
<dbReference type="GO" id="GO:0005524">
    <property type="term" value="F:ATP binding"/>
    <property type="evidence" value="ECO:0007669"/>
    <property type="project" value="UniProtKB-UniRule"/>
</dbReference>
<dbReference type="InterPro" id="IPR000713">
    <property type="entry name" value="Mur_ligase_N"/>
</dbReference>
<gene>
    <name evidence="10" type="primary">murF</name>
    <name evidence="16" type="ORF">BRW65_14025</name>
</gene>
<keyword evidence="6 10" id="KW-0133">Cell shape</keyword>
<dbReference type="InterPro" id="IPR005863">
    <property type="entry name" value="UDP-N-AcMur_synth"/>
</dbReference>
<dbReference type="GO" id="GO:0008360">
    <property type="term" value="P:regulation of cell shape"/>
    <property type="evidence" value="ECO:0007669"/>
    <property type="project" value="UniProtKB-KW"/>
</dbReference>
<evidence type="ECO:0000256" key="9">
    <source>
        <dbReference type="ARBA" id="ARBA00023316"/>
    </source>
</evidence>
<keyword evidence="4 10" id="KW-0547">Nucleotide-binding</keyword>
<evidence type="ECO:0000256" key="12">
    <source>
        <dbReference type="SAM" id="MobiDB-lite"/>
    </source>
</evidence>
<dbReference type="RefSeq" id="WP_073875649.1">
    <property type="nucleotide sequence ID" value="NZ_MPNT01000011.1"/>
</dbReference>
<dbReference type="SUPFAM" id="SSF63418">
    <property type="entry name" value="MurE/MurF N-terminal domain"/>
    <property type="match status" value="1"/>
</dbReference>
<dbReference type="EC" id="6.3.2.10" evidence="10 11"/>
<dbReference type="InterPro" id="IPR035911">
    <property type="entry name" value="MurE/MurF_N"/>
</dbReference>
<dbReference type="InterPro" id="IPR036615">
    <property type="entry name" value="Mur_ligase_C_dom_sf"/>
</dbReference>
<keyword evidence="5 10" id="KW-0067">ATP-binding</keyword>
<dbReference type="GO" id="GO:0051301">
    <property type="term" value="P:cell division"/>
    <property type="evidence" value="ECO:0007669"/>
    <property type="project" value="UniProtKB-KW"/>
</dbReference>
<comment type="caution">
    <text evidence="16">The sequence shown here is derived from an EMBL/GenBank/DDBJ whole genome shotgun (WGS) entry which is preliminary data.</text>
</comment>
<dbReference type="Gene3D" id="3.90.190.20">
    <property type="entry name" value="Mur ligase, C-terminal domain"/>
    <property type="match status" value="1"/>
</dbReference>
<evidence type="ECO:0000256" key="5">
    <source>
        <dbReference type="ARBA" id="ARBA00022840"/>
    </source>
</evidence>
<comment type="function">
    <text evidence="10 11">Involved in cell wall formation. Catalyzes the final step in the synthesis of UDP-N-acetylmuramoyl-pentapeptide, the precursor of murein.</text>
</comment>
<name>A0A1Q4HUK7_9MYCO</name>
<dbReference type="Gene3D" id="3.40.1390.10">
    <property type="entry name" value="MurE/MurF, N-terminal domain"/>
    <property type="match status" value="1"/>
</dbReference>
<keyword evidence="1 10" id="KW-0963">Cytoplasm</keyword>
<comment type="subcellular location">
    <subcellularLocation>
        <location evidence="10 11">Cytoplasm</location>
    </subcellularLocation>
</comment>
<dbReference type="Proteomes" id="UP000186438">
    <property type="component" value="Unassembled WGS sequence"/>
</dbReference>
<evidence type="ECO:0000256" key="2">
    <source>
        <dbReference type="ARBA" id="ARBA00022598"/>
    </source>
</evidence>
<dbReference type="InterPro" id="IPR013221">
    <property type="entry name" value="Mur_ligase_cen"/>
</dbReference>
<comment type="pathway">
    <text evidence="10 11">Cell wall biogenesis; peptidoglycan biosynthesis.</text>
</comment>
<evidence type="ECO:0000256" key="10">
    <source>
        <dbReference type="HAMAP-Rule" id="MF_02019"/>
    </source>
</evidence>
<dbReference type="HAMAP" id="MF_02019">
    <property type="entry name" value="MurF"/>
    <property type="match status" value="1"/>
</dbReference>
<keyword evidence="2 10" id="KW-0436">Ligase</keyword>
<dbReference type="EMBL" id="MPNT01000011">
    <property type="protein sequence ID" value="OJZ73393.1"/>
    <property type="molecule type" value="Genomic_DNA"/>
</dbReference>
<keyword evidence="9 10" id="KW-0961">Cell wall biogenesis/degradation</keyword>
<dbReference type="STRING" id="53378.BRW65_14025"/>
<dbReference type="SUPFAM" id="SSF53244">
    <property type="entry name" value="MurD-like peptide ligases, peptide-binding domain"/>
    <property type="match status" value="1"/>
</dbReference>
<dbReference type="Pfam" id="PF01225">
    <property type="entry name" value="Mur_ligase"/>
    <property type="match status" value="1"/>
</dbReference>
<feature type="domain" description="Mur ligase central" evidence="15">
    <location>
        <begin position="137"/>
        <end position="329"/>
    </location>
</feature>
<feature type="domain" description="Mur ligase C-terminal" evidence="14">
    <location>
        <begin position="352"/>
        <end position="488"/>
    </location>
</feature>
<proteinExistence type="inferred from homology"/>
<comment type="catalytic activity">
    <reaction evidence="10 11">
        <text>D-alanyl-D-alanine + UDP-N-acetyl-alpha-D-muramoyl-L-alanyl-gamma-D-glutamyl-meso-2,6-diaminopimelate + ATP = UDP-N-acetyl-alpha-D-muramoyl-L-alanyl-gamma-D-glutamyl-meso-2,6-diaminopimeloyl-D-alanyl-D-alanine + ADP + phosphate + H(+)</text>
        <dbReference type="Rhea" id="RHEA:28374"/>
        <dbReference type="ChEBI" id="CHEBI:15378"/>
        <dbReference type="ChEBI" id="CHEBI:30616"/>
        <dbReference type="ChEBI" id="CHEBI:43474"/>
        <dbReference type="ChEBI" id="CHEBI:57822"/>
        <dbReference type="ChEBI" id="CHEBI:61386"/>
        <dbReference type="ChEBI" id="CHEBI:83905"/>
        <dbReference type="ChEBI" id="CHEBI:456216"/>
        <dbReference type="EC" id="6.3.2.10"/>
    </reaction>
</comment>
<evidence type="ECO:0000256" key="1">
    <source>
        <dbReference type="ARBA" id="ARBA00022490"/>
    </source>
</evidence>
<comment type="similarity">
    <text evidence="10">Belongs to the MurCDEF family. MurF subfamily.</text>
</comment>
<dbReference type="Pfam" id="PF02875">
    <property type="entry name" value="Mur_ligase_C"/>
    <property type="match status" value="1"/>
</dbReference>
<keyword evidence="8 10" id="KW-0131">Cell cycle</keyword>
<evidence type="ECO:0000313" key="17">
    <source>
        <dbReference type="Proteomes" id="UP000186438"/>
    </source>
</evidence>
<dbReference type="NCBIfam" id="TIGR01143">
    <property type="entry name" value="murF"/>
    <property type="match status" value="1"/>
</dbReference>
<dbReference type="GO" id="GO:0005737">
    <property type="term" value="C:cytoplasm"/>
    <property type="evidence" value="ECO:0007669"/>
    <property type="project" value="UniProtKB-SubCell"/>
</dbReference>
<evidence type="ECO:0000313" key="16">
    <source>
        <dbReference type="EMBL" id="OJZ73393.1"/>
    </source>
</evidence>
<feature type="region of interest" description="Disordered" evidence="12">
    <location>
        <begin position="501"/>
        <end position="543"/>
    </location>
</feature>
<evidence type="ECO:0000256" key="4">
    <source>
        <dbReference type="ARBA" id="ARBA00022741"/>
    </source>
</evidence>
<dbReference type="Pfam" id="PF08245">
    <property type="entry name" value="Mur_ligase_M"/>
    <property type="match status" value="1"/>
</dbReference>